<feature type="region of interest" description="Disordered" evidence="6">
    <location>
        <begin position="24"/>
        <end position="78"/>
    </location>
</feature>
<comment type="catalytic activity">
    <reaction evidence="1">
        <text>Hydrolysis of terminal non-reducing N-acetyl-D-hexosamine residues in N-acetyl-beta-D-hexosaminides.</text>
        <dbReference type="EC" id="3.2.1.52"/>
    </reaction>
</comment>
<dbReference type="PROSITE" id="PS00775">
    <property type="entry name" value="GLYCOSYL_HYDROL_F3"/>
    <property type="match status" value="1"/>
</dbReference>
<evidence type="ECO:0000256" key="6">
    <source>
        <dbReference type="SAM" id="MobiDB-lite"/>
    </source>
</evidence>
<dbReference type="InterPro" id="IPR019800">
    <property type="entry name" value="Glyco_hydro_3_AS"/>
</dbReference>
<name>A0ABS1BEJ8_9MICO</name>
<dbReference type="Pfam" id="PF00933">
    <property type="entry name" value="Glyco_hydro_3"/>
    <property type="match status" value="1"/>
</dbReference>
<organism evidence="9 10">
    <name type="scientific">Brachybacterium halotolerans</name>
    <dbReference type="NCBI Taxonomy" id="2795215"/>
    <lineage>
        <taxon>Bacteria</taxon>
        <taxon>Bacillati</taxon>
        <taxon>Actinomycetota</taxon>
        <taxon>Actinomycetes</taxon>
        <taxon>Micrococcales</taxon>
        <taxon>Dermabacteraceae</taxon>
        <taxon>Brachybacterium</taxon>
    </lineage>
</organism>
<feature type="domain" description="Glycoside hydrolase family 3 N-terminal" evidence="8">
    <location>
        <begin position="85"/>
        <end position="407"/>
    </location>
</feature>
<reference evidence="9 10" key="1">
    <citation type="submission" date="2020-12" db="EMBL/GenBank/DDBJ databases">
        <title>Brachybacterium sp. MASK1Z-5, whole genome shotgun sequence.</title>
        <authorList>
            <person name="Tuo L."/>
        </authorList>
    </citation>
    <scope>NUCLEOTIDE SEQUENCE [LARGE SCALE GENOMIC DNA]</scope>
    <source>
        <strain evidence="9 10">MASK1Z-5</strain>
    </source>
</reference>
<dbReference type="EMBL" id="JAEDAJ010000010">
    <property type="protein sequence ID" value="MBK0332577.1"/>
    <property type="molecule type" value="Genomic_DNA"/>
</dbReference>
<dbReference type="InterPro" id="IPR001764">
    <property type="entry name" value="Glyco_hydro_3_N"/>
</dbReference>
<feature type="chain" id="PRO_5046777269" description="beta-N-acetylhexosaminidase" evidence="7">
    <location>
        <begin position="23"/>
        <end position="416"/>
    </location>
</feature>
<keyword evidence="10" id="KW-1185">Reference proteome</keyword>
<evidence type="ECO:0000256" key="5">
    <source>
        <dbReference type="ARBA" id="ARBA00023295"/>
    </source>
</evidence>
<dbReference type="PANTHER" id="PTHR30480">
    <property type="entry name" value="BETA-HEXOSAMINIDASE-RELATED"/>
    <property type="match status" value="1"/>
</dbReference>
<evidence type="ECO:0000256" key="7">
    <source>
        <dbReference type="SAM" id="SignalP"/>
    </source>
</evidence>
<keyword evidence="5" id="KW-0326">Glycosidase</keyword>
<dbReference type="InterPro" id="IPR017853">
    <property type="entry name" value="GH"/>
</dbReference>
<evidence type="ECO:0000256" key="1">
    <source>
        <dbReference type="ARBA" id="ARBA00001231"/>
    </source>
</evidence>
<dbReference type="PANTHER" id="PTHR30480:SF13">
    <property type="entry name" value="BETA-HEXOSAMINIDASE"/>
    <property type="match status" value="1"/>
</dbReference>
<protein>
    <recommendedName>
        <fullName evidence="3">beta-N-acetylhexosaminidase</fullName>
        <ecNumber evidence="3">3.2.1.52</ecNumber>
    </recommendedName>
</protein>
<feature type="compositionally biased region" description="Gly residues" evidence="6">
    <location>
        <begin position="25"/>
        <end position="57"/>
    </location>
</feature>
<evidence type="ECO:0000259" key="8">
    <source>
        <dbReference type="Pfam" id="PF00933"/>
    </source>
</evidence>
<dbReference type="InterPro" id="IPR050226">
    <property type="entry name" value="NagZ_Beta-hexosaminidase"/>
</dbReference>
<comment type="similarity">
    <text evidence="2">Belongs to the glycosyl hydrolase 3 family.</text>
</comment>
<dbReference type="RefSeq" id="WP_200503477.1">
    <property type="nucleotide sequence ID" value="NZ_JAEDAJ010000010.1"/>
</dbReference>
<evidence type="ECO:0000256" key="3">
    <source>
        <dbReference type="ARBA" id="ARBA00012663"/>
    </source>
</evidence>
<evidence type="ECO:0000256" key="4">
    <source>
        <dbReference type="ARBA" id="ARBA00022801"/>
    </source>
</evidence>
<accession>A0ABS1BEJ8</accession>
<dbReference type="GO" id="GO:0016787">
    <property type="term" value="F:hydrolase activity"/>
    <property type="evidence" value="ECO:0007669"/>
    <property type="project" value="UniProtKB-KW"/>
</dbReference>
<evidence type="ECO:0000313" key="10">
    <source>
        <dbReference type="Proteomes" id="UP000612352"/>
    </source>
</evidence>
<sequence length="416" mass="41704">MRRRTALLLPPLVLLPPVAALSACTGGGGSGGGSSDGGANGSGASDGGSGSDGGASSDGGSASSSPASPTPTADPAEQHAQDLTIEQAAAQLVLAGIPAGTTPKRSLTAELGIGGFFLLGTWDSAAAVRSVVEGVDDEVAEDGIAPLLCVDQEGGQIRMLRGDAARRTPSAADLGAEGTDAVTAAYRSIGEDLHALGLHAALAPVADTVDPELGRANAPVGKIDRGFGTDPDTVADCVVAAVEALDAQGTASALKHFPGLGRVRGNTDFSATGITDETTDADDPYLEPFRAGIEAGADMVMLSSALYPRMDPGSPAMFSSAIVTDVLRGRLGFDGLVVSDDVGSAAAVQDVPLGERATRLLEAGGDVVLTADPSLAGDLVDAIAAWAQDSEKAERRVRESAARMLRVKRSRGVDGV</sequence>
<dbReference type="EC" id="3.2.1.52" evidence="3"/>
<dbReference type="PROSITE" id="PS51257">
    <property type="entry name" value="PROKAR_LIPOPROTEIN"/>
    <property type="match status" value="1"/>
</dbReference>
<dbReference type="SUPFAM" id="SSF51445">
    <property type="entry name" value="(Trans)glycosidases"/>
    <property type="match status" value="1"/>
</dbReference>
<evidence type="ECO:0000256" key="2">
    <source>
        <dbReference type="ARBA" id="ARBA00005336"/>
    </source>
</evidence>
<comment type="caution">
    <text evidence="9">The sequence shown here is derived from an EMBL/GenBank/DDBJ whole genome shotgun (WGS) entry which is preliminary data.</text>
</comment>
<evidence type="ECO:0000313" key="9">
    <source>
        <dbReference type="EMBL" id="MBK0332577.1"/>
    </source>
</evidence>
<dbReference type="Proteomes" id="UP000612352">
    <property type="component" value="Unassembled WGS sequence"/>
</dbReference>
<dbReference type="InterPro" id="IPR036962">
    <property type="entry name" value="Glyco_hydro_3_N_sf"/>
</dbReference>
<proteinExistence type="inferred from homology"/>
<keyword evidence="4 9" id="KW-0378">Hydrolase</keyword>
<keyword evidence="7" id="KW-0732">Signal</keyword>
<feature type="signal peptide" evidence="7">
    <location>
        <begin position="1"/>
        <end position="22"/>
    </location>
</feature>
<dbReference type="Gene3D" id="3.20.20.300">
    <property type="entry name" value="Glycoside hydrolase, family 3, N-terminal domain"/>
    <property type="match status" value="1"/>
</dbReference>
<gene>
    <name evidence="9" type="ORF">I8D64_14345</name>
</gene>